<dbReference type="AlphaFoldDB" id="A0AAU9N1B5"/>
<dbReference type="Proteomes" id="UP001157418">
    <property type="component" value="Unassembled WGS sequence"/>
</dbReference>
<evidence type="ECO:0008006" key="3">
    <source>
        <dbReference type="Google" id="ProtNLM"/>
    </source>
</evidence>
<reference evidence="1 2" key="1">
    <citation type="submission" date="2022-01" db="EMBL/GenBank/DDBJ databases">
        <authorList>
            <person name="Xiong W."/>
            <person name="Schranz E."/>
        </authorList>
    </citation>
    <scope>NUCLEOTIDE SEQUENCE [LARGE SCALE GENOMIC DNA]</scope>
</reference>
<sequence>MGPFMVWVWGNVFKLEVMDHSLQVSADHQSSVMERDMRLFHWHVLAHQPGHHNTSVGRGYGSFRGCRFKLKVIDHALRILDDHHSNVMKQNMRLFLSCVLDQHPGDHITSVGGTSVGRGYRSFGIGVTNSIYYVSYGFETRFDFLMFFEMGPNMV</sequence>
<accession>A0AAU9N1B5</accession>
<keyword evidence="2" id="KW-1185">Reference proteome</keyword>
<comment type="caution">
    <text evidence="1">The sequence shown here is derived from an EMBL/GenBank/DDBJ whole genome shotgun (WGS) entry which is preliminary data.</text>
</comment>
<gene>
    <name evidence="1" type="ORF">LVIROSA_LOCUS14958</name>
</gene>
<organism evidence="1 2">
    <name type="scientific">Lactuca virosa</name>
    <dbReference type="NCBI Taxonomy" id="75947"/>
    <lineage>
        <taxon>Eukaryota</taxon>
        <taxon>Viridiplantae</taxon>
        <taxon>Streptophyta</taxon>
        <taxon>Embryophyta</taxon>
        <taxon>Tracheophyta</taxon>
        <taxon>Spermatophyta</taxon>
        <taxon>Magnoliopsida</taxon>
        <taxon>eudicotyledons</taxon>
        <taxon>Gunneridae</taxon>
        <taxon>Pentapetalae</taxon>
        <taxon>asterids</taxon>
        <taxon>campanulids</taxon>
        <taxon>Asterales</taxon>
        <taxon>Asteraceae</taxon>
        <taxon>Cichorioideae</taxon>
        <taxon>Cichorieae</taxon>
        <taxon>Lactucinae</taxon>
        <taxon>Lactuca</taxon>
    </lineage>
</organism>
<proteinExistence type="predicted"/>
<evidence type="ECO:0000313" key="2">
    <source>
        <dbReference type="Proteomes" id="UP001157418"/>
    </source>
</evidence>
<protein>
    <recommendedName>
        <fullName evidence="3">Dirigent protein</fullName>
    </recommendedName>
</protein>
<name>A0AAU9N1B5_9ASTR</name>
<evidence type="ECO:0000313" key="1">
    <source>
        <dbReference type="EMBL" id="CAH1427995.1"/>
    </source>
</evidence>
<dbReference type="EMBL" id="CAKMRJ010002223">
    <property type="protein sequence ID" value="CAH1427995.1"/>
    <property type="molecule type" value="Genomic_DNA"/>
</dbReference>